<reference evidence="2" key="1">
    <citation type="submission" date="2025-08" db="UniProtKB">
        <authorList>
            <consortium name="RefSeq"/>
        </authorList>
    </citation>
    <scope>IDENTIFICATION</scope>
    <source>
        <tissue evidence="2">Whole larvae</tissue>
    </source>
</reference>
<protein>
    <submittedName>
        <fullName evidence="2">Uncharacterized protein LOC128202541</fullName>
    </submittedName>
</protein>
<proteinExistence type="predicted"/>
<organism evidence="1 2">
    <name type="scientific">Galleria mellonella</name>
    <name type="common">Greater wax moth</name>
    <dbReference type="NCBI Taxonomy" id="7137"/>
    <lineage>
        <taxon>Eukaryota</taxon>
        <taxon>Metazoa</taxon>
        <taxon>Ecdysozoa</taxon>
        <taxon>Arthropoda</taxon>
        <taxon>Hexapoda</taxon>
        <taxon>Insecta</taxon>
        <taxon>Pterygota</taxon>
        <taxon>Neoptera</taxon>
        <taxon>Endopterygota</taxon>
        <taxon>Lepidoptera</taxon>
        <taxon>Glossata</taxon>
        <taxon>Ditrysia</taxon>
        <taxon>Pyraloidea</taxon>
        <taxon>Pyralidae</taxon>
        <taxon>Galleriinae</taxon>
        <taxon>Galleria</taxon>
    </lineage>
</organism>
<dbReference type="GeneID" id="128202541"/>
<dbReference type="RefSeq" id="XP_052759199.1">
    <property type="nucleotide sequence ID" value="XM_052903239.1"/>
</dbReference>
<evidence type="ECO:0000313" key="1">
    <source>
        <dbReference type="Proteomes" id="UP001652740"/>
    </source>
</evidence>
<sequence>MYSFFTIIVCNVAYSHCLAEYELFPGFDMTSSLNNTTETDFDFNIESLKIDTTDNQTSKPVTENIIIASTINTTFECPEEERPSNIGPYEVPTQRDLVLLIRKTLSDMFNSYHEKALYLLKDIKEATKATSDIEKKCQGNKYKYRKCVRKVSTQCQFITKSLVSSLERQRQDVTAFTNDKICNMTSMKLDPLQLVNTLAMEEASLEFSLPGFLRLLNSCSFHCSIGYAQTFGPKPLRHITDQELVVKHFLTKKDYIQLMNV</sequence>
<accession>A0ABM3N6J3</accession>
<name>A0ABM3N6J3_GALME</name>
<keyword evidence="1" id="KW-1185">Reference proteome</keyword>
<evidence type="ECO:0000313" key="2">
    <source>
        <dbReference type="RefSeq" id="XP_052759199.1"/>
    </source>
</evidence>
<dbReference type="Proteomes" id="UP001652740">
    <property type="component" value="Unplaced"/>
</dbReference>
<gene>
    <name evidence="2" type="primary">LOC128202541</name>
</gene>